<dbReference type="InterPro" id="IPR038610">
    <property type="entry name" value="FliK-like_C_sf"/>
</dbReference>
<reference evidence="2 3" key="1">
    <citation type="submission" date="2018-10" db="EMBL/GenBank/DDBJ databases">
        <authorList>
            <person name="Zhang X."/>
        </authorList>
    </citation>
    <scope>NUCLEOTIDE SEQUENCE [LARGE SCALE GENOMIC DNA]</scope>
    <source>
        <strain evidence="2 3">SK-G1</strain>
    </source>
</reference>
<keyword evidence="3" id="KW-1185">Reference proteome</keyword>
<sequence>MDITGLAAVLNNGPNKTSAGKKDVLKAAANFETILQEFEKESAKDLKEIGQNLNVVLLQLLALINMGQLPDEKANGAVSDDVNNLQNQLLVQNTVRLLDNGEINSLWKDLVTRFFSEGRLNEKIAAKFFEALKSCSPEMAKVDINSFLEQLKKLLNQKADSIKAANENESSIVQKKSVEVEQTGGYNLAPMKKSEKFQIDIEASAAKRDNNTKEMDMKKEQNQIKEWVSKTGKSYSEVIPVQKSFKNTSDIDFPVLERYSNEVLPESKSTGLNEKVHLSQETRPFAIKTLEQIVDKIQLALKGGRSELSLKLKPEHLGNVMVKIFSDGNKLRAELFIENAYIHEAMQYHVQELKNQIQQHGYNLTEVNIYQTSDWQAGNFNGREFERNYEFHHSRKTRYNLKDEEQVREITSLKYFNGLENTVSVNYVV</sequence>
<gene>
    <name evidence="2" type="ORF">D2962_07390</name>
</gene>
<dbReference type="AlphaFoldDB" id="A0A3G2R5T6"/>
<dbReference type="KEGG" id="bacg:D2962_07390"/>
<dbReference type="Gene3D" id="3.30.750.140">
    <property type="match status" value="1"/>
</dbReference>
<keyword evidence="2" id="KW-0282">Flagellum</keyword>
<keyword evidence="2" id="KW-0966">Cell projection</keyword>
<organism evidence="2 3">
    <name type="scientific">Biomaibacter acetigenes</name>
    <dbReference type="NCBI Taxonomy" id="2316383"/>
    <lineage>
        <taxon>Bacteria</taxon>
        <taxon>Bacillati</taxon>
        <taxon>Bacillota</taxon>
        <taxon>Clostridia</taxon>
        <taxon>Thermosediminibacterales</taxon>
        <taxon>Tepidanaerobacteraceae</taxon>
        <taxon>Biomaibacter</taxon>
    </lineage>
</organism>
<evidence type="ECO:0000259" key="1">
    <source>
        <dbReference type="Pfam" id="PF02120"/>
    </source>
</evidence>
<evidence type="ECO:0000313" key="3">
    <source>
        <dbReference type="Proteomes" id="UP000280960"/>
    </source>
</evidence>
<name>A0A3G2R5T6_9FIRM</name>
<dbReference type="CDD" id="cd17470">
    <property type="entry name" value="T3SS_Flik_C"/>
    <property type="match status" value="1"/>
</dbReference>
<protein>
    <submittedName>
        <fullName evidence="2">Flagellar hook-length control protein FliK</fullName>
    </submittedName>
</protein>
<dbReference type="Pfam" id="PF02120">
    <property type="entry name" value="Flg_hook"/>
    <property type="match status" value="1"/>
</dbReference>
<evidence type="ECO:0000313" key="2">
    <source>
        <dbReference type="EMBL" id="AYO30468.1"/>
    </source>
</evidence>
<dbReference type="InterPro" id="IPR021136">
    <property type="entry name" value="Flagellar_hook_control-like_C"/>
</dbReference>
<feature type="domain" description="Flagellar hook-length control protein-like C-terminal" evidence="1">
    <location>
        <begin position="296"/>
        <end position="374"/>
    </location>
</feature>
<dbReference type="RefSeq" id="WP_122014610.1">
    <property type="nucleotide sequence ID" value="NZ_CP033169.1"/>
</dbReference>
<accession>A0A3G2R5T6</accession>
<dbReference type="EMBL" id="CP033169">
    <property type="protein sequence ID" value="AYO30468.1"/>
    <property type="molecule type" value="Genomic_DNA"/>
</dbReference>
<dbReference type="Proteomes" id="UP000280960">
    <property type="component" value="Chromosome"/>
</dbReference>
<keyword evidence="2" id="KW-0969">Cilium</keyword>
<proteinExistence type="predicted"/>